<feature type="compositionally biased region" description="Basic residues" evidence="1">
    <location>
        <begin position="1234"/>
        <end position="1244"/>
    </location>
</feature>
<feature type="compositionally biased region" description="Polar residues" evidence="1">
    <location>
        <begin position="870"/>
        <end position="883"/>
    </location>
</feature>
<sequence length="1403" mass="149197">HAMQMSMSGKKDNRASAVTTGVFKTPSTSGYSAPGGHQTVNGVPMHPQYPGYPVMKDVSPARSDTSVVMDHKHRAETGSSLASPLGGMSGYRHGSAGAVPVDGVMPDTSRHQHQQPHNHSHQSQHPHMLMHTQQQQQQHAQKVQHQYPQTPSHYPGSHAPQKPMMPPTTVPMPQHPQSHPQHPHSVPQSPTRSGLNRSPASAAAAYGAGPATAQLHPSSHPALSPEIHQRWPASTTAGLMPRHVHPDVSKHVTSDGSQQGGRQLMAMQPPAGSIRTGEPRIHHVPTGSDLVGAPTARAANAAMMQSNGAGLAAMAKGSIQLGTPAVKPMSVNADVKMDGDVARGCKTSPGSGAGVPLDLSKIRPEAGRQGDAPLDLSVKTRKRSVDDGSPAGHPIVKKPRQDLPSPKGAPDMYYQYRGERAGDEWPPAMSHLHGKTGGAGMRSSSQAVGGVPAMPSPTVHQGFKHHTPSPGSVPFSPSAAGQVSPLSTVAPKLQHAMTYPPAERPHARGTGSSSGASSGQPQRQSIEMSFEGKVEDCTSLMPKLVQGISAPSAMISSLHSQLERAQHMQMRTDAVPGHTHGMQMKHPHQQLHHQHQPLQQKPTQHKETVGRQFEGKQSERRSSGDGRYGLYGAREEEVRRAKLPSPARAPDGHADERSSWGAHLVSQSSPARPVTNVPVDSYAGKQRERAQLTRTGSKSDMVGVTPAGQEQRKTPQADAGVKRKEEQRESYIVMRSSSDNLDRQASAAPAGGTGPVTTPKPVESTLPNSVTVSDSPVPHGHGRSEAGPSPVDVRRRSDSAGRDAQGSRPPSASRQTDNNSSSSTPTPTRGPTPSGEQSESRDGFQRPQQPVTAGSGGKVPSRTGDVTHGDTCSNDDGSKQETGPSPHPAPRTPTSTEEFTTPLSISIPSSPTDESLKKSLGVSSVVPPGAKPDHQRLRSSPPPSSPKMPILSPQEKGGDSDVASGQNDDPPDLDPSGPLRSRPPRATSNLARTPGPVATGPPVTSGNTTMPAGPAAPPPPQSSHDGSTRTQSQDMKPPSSGCGSAAAPNVTTAPPAAGEGEPQQDKGGSVVIRRCSVSGADFDRAAADIPSQQQPPPGHANVPFTCADIRPDGINRPDVIRRSSLDRPWGHQKNIPVANVAPFVHSKSGLDLAGREISDGLQPPAEPPANASSQPKSDDSKTEQTDETKPVSPDVPSTKSPSHTPRPTKQSQGTEQKKITQRSKAVKKSTSLLKKLHRMGKSKPKAYELEDRYKVLKSSGLSVDEQLDSLTADTEILEKSLSSKSAKQKRTKLKKKSRMSSSERAKTTTKDSGQDVVEGEEKGTAETQDRAQQEEKAKKDLALLREERAKRRALLRGKAEERERKSNRRQKPARSRTARRRLSSTNQKARELKRTALGRRPRR</sequence>
<feature type="compositionally biased region" description="Basic and acidic residues" evidence="1">
    <location>
        <begin position="1109"/>
        <end position="1129"/>
    </location>
</feature>
<feature type="compositionally biased region" description="Low complexity" evidence="1">
    <location>
        <begin position="1045"/>
        <end position="1057"/>
    </location>
</feature>
<feature type="region of interest" description="Disordered" evidence="1">
    <location>
        <begin position="103"/>
        <end position="225"/>
    </location>
</feature>
<feature type="compositionally biased region" description="Basic and acidic residues" evidence="1">
    <location>
        <begin position="710"/>
        <end position="729"/>
    </location>
</feature>
<feature type="region of interest" description="Disordered" evidence="1">
    <location>
        <begin position="456"/>
        <end position="483"/>
    </location>
</feature>
<proteinExistence type="predicted"/>
<feature type="compositionally biased region" description="Low complexity" evidence="1">
    <location>
        <begin position="125"/>
        <end position="149"/>
    </location>
</feature>
<feature type="compositionally biased region" description="Basic and acidic residues" evidence="1">
    <location>
        <begin position="1176"/>
        <end position="1189"/>
    </location>
</feature>
<keyword evidence="3" id="KW-1185">Reference proteome</keyword>
<feature type="compositionally biased region" description="Low complexity" evidence="1">
    <location>
        <begin position="900"/>
        <end position="928"/>
    </location>
</feature>
<accession>A0ABD0J0U6</accession>
<feature type="compositionally biased region" description="Pro residues" evidence="1">
    <location>
        <begin position="163"/>
        <end position="174"/>
    </location>
</feature>
<comment type="caution">
    <text evidence="2">The sequence shown here is derived from an EMBL/GenBank/DDBJ whole genome shotgun (WGS) entry which is preliminary data.</text>
</comment>
<feature type="compositionally biased region" description="Polar residues" evidence="1">
    <location>
        <begin position="765"/>
        <end position="774"/>
    </location>
</feature>
<feature type="compositionally biased region" description="Low complexity" evidence="1">
    <location>
        <begin position="993"/>
        <end position="1004"/>
    </location>
</feature>
<organism evidence="2 3">
    <name type="scientific">Batillaria attramentaria</name>
    <dbReference type="NCBI Taxonomy" id="370345"/>
    <lineage>
        <taxon>Eukaryota</taxon>
        <taxon>Metazoa</taxon>
        <taxon>Spiralia</taxon>
        <taxon>Lophotrochozoa</taxon>
        <taxon>Mollusca</taxon>
        <taxon>Gastropoda</taxon>
        <taxon>Caenogastropoda</taxon>
        <taxon>Sorbeoconcha</taxon>
        <taxon>Cerithioidea</taxon>
        <taxon>Batillariidae</taxon>
        <taxon>Batillaria</taxon>
    </lineage>
</organism>
<dbReference type="EMBL" id="JACVVK020000828">
    <property type="protein sequence ID" value="KAK7442695.1"/>
    <property type="molecule type" value="Genomic_DNA"/>
</dbReference>
<feature type="non-terminal residue" evidence="2">
    <location>
        <position position="1"/>
    </location>
</feature>
<feature type="region of interest" description="Disordered" evidence="1">
    <location>
        <begin position="576"/>
        <end position="1248"/>
    </location>
</feature>
<dbReference type="Proteomes" id="UP001519460">
    <property type="component" value="Unassembled WGS sequence"/>
</dbReference>
<feature type="compositionally biased region" description="Low complexity" evidence="1">
    <location>
        <begin position="511"/>
        <end position="525"/>
    </location>
</feature>
<feature type="compositionally biased region" description="Basic residues" evidence="1">
    <location>
        <begin position="111"/>
        <end position="124"/>
    </location>
</feature>
<feature type="region of interest" description="Disordered" evidence="1">
    <location>
        <begin position="500"/>
        <end position="526"/>
    </location>
</feature>
<reference evidence="2 3" key="1">
    <citation type="journal article" date="2023" name="Sci. Data">
        <title>Genome assembly of the Korean intertidal mud-creeper Batillaria attramentaria.</title>
        <authorList>
            <person name="Patra A.K."/>
            <person name="Ho P.T."/>
            <person name="Jun S."/>
            <person name="Lee S.J."/>
            <person name="Kim Y."/>
            <person name="Won Y.J."/>
        </authorList>
    </citation>
    <scope>NUCLEOTIDE SEQUENCE [LARGE SCALE GENOMIC DNA]</scope>
    <source>
        <strain evidence="2">Wonlab-2016</strain>
    </source>
</reference>
<feature type="region of interest" description="Disordered" evidence="1">
    <location>
        <begin position="1276"/>
        <end position="1403"/>
    </location>
</feature>
<feature type="compositionally biased region" description="Basic residues" evidence="1">
    <location>
        <begin position="1365"/>
        <end position="1382"/>
    </location>
</feature>
<feature type="compositionally biased region" description="Basic and acidic residues" evidence="1">
    <location>
        <begin position="792"/>
        <end position="801"/>
    </location>
</feature>
<feature type="non-terminal residue" evidence="2">
    <location>
        <position position="1403"/>
    </location>
</feature>
<gene>
    <name evidence="2" type="ORF">BaRGS_00040500</name>
</gene>
<feature type="compositionally biased region" description="Basic residues" evidence="1">
    <location>
        <begin position="583"/>
        <end position="595"/>
    </location>
</feature>
<feature type="compositionally biased region" description="Basic and acidic residues" evidence="1">
    <location>
        <begin position="1301"/>
        <end position="1349"/>
    </location>
</feature>
<feature type="compositionally biased region" description="Basic residues" evidence="1">
    <location>
        <begin position="1286"/>
        <end position="1298"/>
    </location>
</feature>
<feature type="region of interest" description="Disordered" evidence="1">
    <location>
        <begin position="238"/>
        <end position="264"/>
    </location>
</feature>
<evidence type="ECO:0000313" key="2">
    <source>
        <dbReference type="EMBL" id="KAK7442695.1"/>
    </source>
</evidence>
<evidence type="ECO:0000256" key="1">
    <source>
        <dbReference type="SAM" id="MobiDB-lite"/>
    </source>
</evidence>
<feature type="compositionally biased region" description="Polar residues" evidence="1">
    <location>
        <begin position="1022"/>
        <end position="1034"/>
    </location>
</feature>
<protein>
    <submittedName>
        <fullName evidence="2">Uncharacterized protein</fullName>
    </submittedName>
</protein>
<feature type="region of interest" description="Disordered" evidence="1">
    <location>
        <begin position="364"/>
        <end position="412"/>
    </location>
</feature>
<feature type="compositionally biased region" description="Basic and acidic residues" evidence="1">
    <location>
        <begin position="604"/>
        <end position="624"/>
    </location>
</feature>
<feature type="compositionally biased region" description="Low complexity" evidence="1">
    <location>
        <begin position="198"/>
        <end position="213"/>
    </location>
</feature>
<feature type="compositionally biased region" description="Polar residues" evidence="1">
    <location>
        <begin position="1195"/>
        <end position="1214"/>
    </location>
</feature>
<feature type="compositionally biased region" description="Low complexity" evidence="1">
    <location>
        <begin position="175"/>
        <end position="190"/>
    </location>
</feature>
<feature type="compositionally biased region" description="Basic and acidic residues" evidence="1">
    <location>
        <begin position="244"/>
        <end position="253"/>
    </location>
</feature>
<feature type="compositionally biased region" description="Polar residues" evidence="1">
    <location>
        <begin position="808"/>
        <end position="819"/>
    </location>
</feature>
<name>A0ABD0J0U6_9CAEN</name>
<evidence type="ECO:0000313" key="3">
    <source>
        <dbReference type="Proteomes" id="UP001519460"/>
    </source>
</evidence>
<feature type="compositionally biased region" description="Low complexity" evidence="1">
    <location>
        <begin position="820"/>
        <end position="835"/>
    </location>
</feature>